<dbReference type="PANTHER" id="PTHR47331:SF6">
    <property type="entry name" value="DOUBLECORTIN DOMAIN-CONTAINING PROTEIN"/>
    <property type="match status" value="1"/>
</dbReference>
<evidence type="ECO:0000259" key="1">
    <source>
        <dbReference type="PROSITE" id="PS50994"/>
    </source>
</evidence>
<feature type="domain" description="Integrase catalytic" evidence="1">
    <location>
        <begin position="101"/>
        <end position="296"/>
    </location>
</feature>
<evidence type="ECO:0000313" key="3">
    <source>
        <dbReference type="Proteomes" id="UP001059041"/>
    </source>
</evidence>
<organism evidence="2 3">
    <name type="scientific">Triplophysa rosa</name>
    <name type="common">Cave loach</name>
    <dbReference type="NCBI Taxonomy" id="992332"/>
    <lineage>
        <taxon>Eukaryota</taxon>
        <taxon>Metazoa</taxon>
        <taxon>Chordata</taxon>
        <taxon>Craniata</taxon>
        <taxon>Vertebrata</taxon>
        <taxon>Euteleostomi</taxon>
        <taxon>Actinopterygii</taxon>
        <taxon>Neopterygii</taxon>
        <taxon>Teleostei</taxon>
        <taxon>Ostariophysi</taxon>
        <taxon>Cypriniformes</taxon>
        <taxon>Nemacheilidae</taxon>
        <taxon>Triplophysa</taxon>
    </lineage>
</organism>
<keyword evidence="3" id="KW-1185">Reference proteome</keyword>
<dbReference type="GO" id="GO:0003676">
    <property type="term" value="F:nucleic acid binding"/>
    <property type="evidence" value="ECO:0007669"/>
    <property type="project" value="InterPro"/>
</dbReference>
<evidence type="ECO:0000313" key="2">
    <source>
        <dbReference type="EMBL" id="KAI7814396.1"/>
    </source>
</evidence>
<dbReference type="InterPro" id="IPR040676">
    <property type="entry name" value="DUF5641"/>
</dbReference>
<dbReference type="Proteomes" id="UP001059041">
    <property type="component" value="Linkage Group LG1"/>
</dbReference>
<dbReference type="InterPro" id="IPR012337">
    <property type="entry name" value="RNaseH-like_sf"/>
</dbReference>
<dbReference type="PANTHER" id="PTHR47331">
    <property type="entry name" value="PHD-TYPE DOMAIN-CONTAINING PROTEIN"/>
    <property type="match status" value="1"/>
</dbReference>
<dbReference type="InterPro" id="IPR001584">
    <property type="entry name" value="Integrase_cat-core"/>
</dbReference>
<dbReference type="Gene3D" id="3.30.420.10">
    <property type="entry name" value="Ribonuclease H-like superfamily/Ribonuclease H"/>
    <property type="match status" value="1"/>
</dbReference>
<reference evidence="2" key="1">
    <citation type="submission" date="2021-02" db="EMBL/GenBank/DDBJ databases">
        <title>Comparative genomics reveals that relaxation of natural selection precedes convergent phenotypic evolution of cavefish.</title>
        <authorList>
            <person name="Peng Z."/>
        </authorList>
    </citation>
    <scope>NUCLEOTIDE SEQUENCE</scope>
    <source>
        <tissue evidence="2">Muscle</tissue>
    </source>
</reference>
<dbReference type="GO" id="GO:0015074">
    <property type="term" value="P:DNA integration"/>
    <property type="evidence" value="ECO:0007669"/>
    <property type="project" value="InterPro"/>
</dbReference>
<proteinExistence type="predicted"/>
<dbReference type="EMBL" id="JAFHDT010000001">
    <property type="protein sequence ID" value="KAI7814396.1"/>
    <property type="molecule type" value="Genomic_DNA"/>
</dbReference>
<dbReference type="AlphaFoldDB" id="A0A9W7X6G0"/>
<feature type="non-terminal residue" evidence="2">
    <location>
        <position position="1"/>
    </location>
</feature>
<accession>A0A9W7X6G0</accession>
<gene>
    <name evidence="2" type="ORF">IRJ41_017003</name>
</gene>
<name>A0A9W7X6G0_TRIRA</name>
<comment type="caution">
    <text evidence="2">The sequence shown here is derived from an EMBL/GenBank/DDBJ whole genome shotgun (WGS) entry which is preliminary data.</text>
</comment>
<dbReference type="PROSITE" id="PS50994">
    <property type="entry name" value="INTEGRASE"/>
    <property type="match status" value="1"/>
</dbReference>
<dbReference type="InterPro" id="IPR036397">
    <property type="entry name" value="RNaseH_sf"/>
</dbReference>
<dbReference type="SUPFAM" id="SSF53098">
    <property type="entry name" value="Ribonuclease H-like"/>
    <property type="match status" value="1"/>
</dbReference>
<dbReference type="Pfam" id="PF18701">
    <property type="entry name" value="DUF5641"/>
    <property type="match status" value="1"/>
</dbReference>
<protein>
    <recommendedName>
        <fullName evidence="1">Integrase catalytic domain-containing protein</fullName>
    </recommendedName>
</protein>
<sequence length="421" mass="47779">DRNQLLRVGGRIEQSDLSMNEVHPIIVPGRHHLATLLVSHYHKAVKHQGRHLTEGAIRAAGFWLVGAKRCISSLLHRCVTCRRLRGKMEHQQMAALPAERLQVAPPFTYVGVDVFGPWEIVSRRTRGGVFNSKRWAVMFSCMCSRAVHIEVIETMSTSSFINALRRFFAIRGPAKQIRSDCGTNFIGASRELEMDQSNPGFKRVEEYLDTQSCTWVFNPPHASHMGGAWERMIGIARSILDCMLLEEKRSHLSHEVLTTFMAEVTAIMNARPLIPVSSDPDSLLILTPAMLLTLKTGSAPPPPSGSFEEAHLIREEWKRVQSLADMFWNRWKHEYLKTLQLRHKWQGKRPNLQDGDVVLLKDNQAKRNQWPKGIITKTFPGEDGLVRKVQVEIVKDGTRKTFSRPVTEVVLLFSPKTDSVN</sequence>